<dbReference type="EMBL" id="MU004233">
    <property type="protein sequence ID" value="KAF2671081.1"/>
    <property type="molecule type" value="Genomic_DNA"/>
</dbReference>
<gene>
    <name evidence="1" type="ORF">BT63DRAFT_423337</name>
</gene>
<organism evidence="1 2">
    <name type="scientific">Microthyrium microscopicum</name>
    <dbReference type="NCBI Taxonomy" id="703497"/>
    <lineage>
        <taxon>Eukaryota</taxon>
        <taxon>Fungi</taxon>
        <taxon>Dikarya</taxon>
        <taxon>Ascomycota</taxon>
        <taxon>Pezizomycotina</taxon>
        <taxon>Dothideomycetes</taxon>
        <taxon>Dothideomycetes incertae sedis</taxon>
        <taxon>Microthyriales</taxon>
        <taxon>Microthyriaceae</taxon>
        <taxon>Microthyrium</taxon>
    </lineage>
</organism>
<dbReference type="PANTHER" id="PTHR34724:SF2">
    <property type="entry name" value="OS12G0596101 PROTEIN"/>
    <property type="match status" value="1"/>
</dbReference>
<dbReference type="Proteomes" id="UP000799302">
    <property type="component" value="Unassembled WGS sequence"/>
</dbReference>
<accession>A0A6A6UHP5</accession>
<sequence>MCMSATCDKCQKTTWRGCGNHVPGVFESVPKDQWCECEPKVTKEGHEYPPMKNFKMSSLWPFGS</sequence>
<dbReference type="PANTHER" id="PTHR34724">
    <property type="entry name" value="OS12G0596101 PROTEIN"/>
    <property type="match status" value="1"/>
</dbReference>
<evidence type="ECO:0000313" key="1">
    <source>
        <dbReference type="EMBL" id="KAF2671081.1"/>
    </source>
</evidence>
<keyword evidence="2" id="KW-1185">Reference proteome</keyword>
<proteinExistence type="predicted"/>
<dbReference type="AlphaFoldDB" id="A0A6A6UHP5"/>
<evidence type="ECO:0000313" key="2">
    <source>
        <dbReference type="Proteomes" id="UP000799302"/>
    </source>
</evidence>
<name>A0A6A6UHP5_9PEZI</name>
<reference evidence="1" key="1">
    <citation type="journal article" date="2020" name="Stud. Mycol.">
        <title>101 Dothideomycetes genomes: a test case for predicting lifestyles and emergence of pathogens.</title>
        <authorList>
            <person name="Haridas S."/>
            <person name="Albert R."/>
            <person name="Binder M."/>
            <person name="Bloem J."/>
            <person name="Labutti K."/>
            <person name="Salamov A."/>
            <person name="Andreopoulos B."/>
            <person name="Baker S."/>
            <person name="Barry K."/>
            <person name="Bills G."/>
            <person name="Bluhm B."/>
            <person name="Cannon C."/>
            <person name="Castanera R."/>
            <person name="Culley D."/>
            <person name="Daum C."/>
            <person name="Ezra D."/>
            <person name="Gonzalez J."/>
            <person name="Henrissat B."/>
            <person name="Kuo A."/>
            <person name="Liang C."/>
            <person name="Lipzen A."/>
            <person name="Lutzoni F."/>
            <person name="Magnuson J."/>
            <person name="Mondo S."/>
            <person name="Nolan M."/>
            <person name="Ohm R."/>
            <person name="Pangilinan J."/>
            <person name="Park H.-J."/>
            <person name="Ramirez L."/>
            <person name="Alfaro M."/>
            <person name="Sun H."/>
            <person name="Tritt A."/>
            <person name="Yoshinaga Y."/>
            <person name="Zwiers L.-H."/>
            <person name="Turgeon B."/>
            <person name="Goodwin S."/>
            <person name="Spatafora J."/>
            <person name="Crous P."/>
            <person name="Grigoriev I."/>
        </authorList>
    </citation>
    <scope>NUCLEOTIDE SEQUENCE</scope>
    <source>
        <strain evidence="1">CBS 115976</strain>
    </source>
</reference>
<dbReference type="OrthoDB" id="88410at2759"/>
<protein>
    <submittedName>
        <fullName evidence="1">Uncharacterized protein</fullName>
    </submittedName>
</protein>